<feature type="repeat" description="TPR" evidence="1">
    <location>
        <begin position="266"/>
        <end position="299"/>
    </location>
</feature>
<feature type="repeat" description="TPR" evidence="1">
    <location>
        <begin position="226"/>
        <end position="259"/>
    </location>
</feature>
<accession>A0A1E5QRA0</accession>
<dbReference type="PROSITE" id="PS50005">
    <property type="entry name" value="TPR"/>
    <property type="match status" value="7"/>
</dbReference>
<dbReference type="InterPro" id="IPR024983">
    <property type="entry name" value="CHAT_dom"/>
</dbReference>
<dbReference type="InterPro" id="IPR019734">
    <property type="entry name" value="TPR_rpt"/>
</dbReference>
<dbReference type="AlphaFoldDB" id="A0A1E5QRA0"/>
<feature type="repeat" description="TPR" evidence="1">
    <location>
        <begin position="186"/>
        <end position="219"/>
    </location>
</feature>
<evidence type="ECO:0000313" key="5">
    <source>
        <dbReference type="EMBL" id="OEJ77199.1"/>
    </source>
</evidence>
<organism evidence="5">
    <name type="scientific">Desertifilum tharense IPPAS B-1220</name>
    <dbReference type="NCBI Taxonomy" id="1781255"/>
    <lineage>
        <taxon>Bacteria</taxon>
        <taxon>Bacillati</taxon>
        <taxon>Cyanobacteriota</taxon>
        <taxon>Cyanophyceae</taxon>
        <taxon>Desertifilales</taxon>
        <taxon>Desertifilaceae</taxon>
        <taxon>Desertifilum</taxon>
    </lineage>
</organism>
<keyword evidence="2" id="KW-0175">Coiled coil</keyword>
<name>A0A1E5QRA0_9CYAN</name>
<evidence type="ECO:0000256" key="2">
    <source>
        <dbReference type="SAM" id="Coils"/>
    </source>
</evidence>
<feature type="repeat" description="TPR" evidence="1">
    <location>
        <begin position="346"/>
        <end position="379"/>
    </location>
</feature>
<evidence type="ECO:0000256" key="3">
    <source>
        <dbReference type="SAM" id="SignalP"/>
    </source>
</evidence>
<dbReference type="PROSITE" id="PS50293">
    <property type="entry name" value="TPR_REGION"/>
    <property type="match status" value="3"/>
</dbReference>
<dbReference type="SMART" id="SM00028">
    <property type="entry name" value="TPR"/>
    <property type="match status" value="9"/>
</dbReference>
<dbReference type="Pfam" id="PF13424">
    <property type="entry name" value="TPR_12"/>
    <property type="match status" value="4"/>
</dbReference>
<dbReference type="STRING" id="1781255.BH720_00540"/>
<dbReference type="SUPFAM" id="SSF48452">
    <property type="entry name" value="TPR-like"/>
    <property type="match status" value="2"/>
</dbReference>
<dbReference type="Pfam" id="PF12770">
    <property type="entry name" value="CHAT"/>
    <property type="match status" value="1"/>
</dbReference>
<feature type="repeat" description="TPR" evidence="1">
    <location>
        <begin position="146"/>
        <end position="179"/>
    </location>
</feature>
<feature type="chain" id="PRO_5009184442" description="CHAT domain-containing protein" evidence="3">
    <location>
        <begin position="42"/>
        <end position="950"/>
    </location>
</feature>
<dbReference type="InterPro" id="IPR011990">
    <property type="entry name" value="TPR-like_helical_dom_sf"/>
</dbReference>
<protein>
    <recommendedName>
        <fullName evidence="4">CHAT domain-containing protein</fullName>
    </recommendedName>
</protein>
<feature type="repeat" description="TPR" evidence="1">
    <location>
        <begin position="306"/>
        <end position="339"/>
    </location>
</feature>
<evidence type="ECO:0000259" key="4">
    <source>
        <dbReference type="Pfam" id="PF12770"/>
    </source>
</evidence>
<evidence type="ECO:0000256" key="1">
    <source>
        <dbReference type="PROSITE-ProRule" id="PRU00339"/>
    </source>
</evidence>
<dbReference type="PANTHER" id="PTHR10098:SF108">
    <property type="entry name" value="TETRATRICOPEPTIDE REPEAT PROTEIN 28"/>
    <property type="match status" value="1"/>
</dbReference>
<keyword evidence="3" id="KW-0732">Signal</keyword>
<feature type="domain" description="CHAT" evidence="4">
    <location>
        <begin position="634"/>
        <end position="947"/>
    </location>
</feature>
<feature type="repeat" description="TPR" evidence="1">
    <location>
        <begin position="106"/>
        <end position="139"/>
    </location>
</feature>
<feature type="coiled-coil region" evidence="2">
    <location>
        <begin position="518"/>
        <end position="545"/>
    </location>
</feature>
<dbReference type="Gene3D" id="1.25.40.10">
    <property type="entry name" value="Tetratricopeptide repeat domain"/>
    <property type="match status" value="3"/>
</dbReference>
<dbReference type="PANTHER" id="PTHR10098">
    <property type="entry name" value="RAPSYN-RELATED"/>
    <property type="match status" value="1"/>
</dbReference>
<feature type="signal peptide" evidence="3">
    <location>
        <begin position="1"/>
        <end position="41"/>
    </location>
</feature>
<keyword evidence="1" id="KW-0802">TPR repeat</keyword>
<dbReference type="EMBL" id="MJGC01000010">
    <property type="protein sequence ID" value="OEJ77199.1"/>
    <property type="molecule type" value="Genomic_DNA"/>
</dbReference>
<reference evidence="5" key="1">
    <citation type="submission" date="2016-09" db="EMBL/GenBank/DDBJ databases">
        <title>Draft genome of thermotolerant cyanobacterium Desertifilum sp. strain IPPAS B-1220.</title>
        <authorList>
            <person name="Sinetova M.A."/>
            <person name="Bolakhan K."/>
            <person name="Zayadan B.K."/>
            <person name="Mironov K.S."/>
            <person name="Ustinova V."/>
            <person name="Kupriyanova E.V."/>
            <person name="Sidorov R.A."/>
            <person name="Skrypnik A.N."/>
            <person name="Gogoleva N.E."/>
            <person name="Gogolev Y.V."/>
            <person name="Los D.A."/>
        </authorList>
    </citation>
    <scope>NUCLEOTIDE SEQUENCE [LARGE SCALE GENOMIC DNA]</scope>
    <source>
        <strain evidence="5">IPPAS B-1220</strain>
    </source>
</reference>
<sequence length="950" mass="105477">MFDRAVLVHPPDFMKFNDRRRLLFNATLLLSVILSPPLARAAETETVFPRISQTLWLAQTPEVSEADRAFERGIEQLQQGELRDAIPSLETAFKLYNAAGNAGQAALSLSGLGLIYNSLGELQPALKAYEQALPLYRSAGDRIGVADTLNQMGLLYNALGNRQQALVAYEEALPLYQDAEDRGGEAYTLNNMGVVYSALGEYQRALDVYKQALPLWREVEDRQGEATSLNNIGVLYDSLGDFNQALESYNQALPLYQAIEDIAGVARTLNNIGLFYDALGDYQKALESYQQALALWREVGDARGEASTLNNIGYVYANSAEFQQALTTYNQALALWQQASDIGGEASTLNNMGYVYANSGDLVKAIAYYNQALPLRRAVGDRAKEALTLFRIAQVQRQQGEFEPALAQIESALTIIEDLRTKVSSQELRTSFFASKQDYYEFYIDLLMQLHQQNPDLGYDAKALQASERARARSLLEILTEANADIRSGIDPQLLAQQQQLQQQLGALEETRIQLLSSQQNSEQAAQINQKIQQLETQYATLQANIRQISPRYAALTQPQPLTLAEIQQQVLDSETVLLEYSLGQERSYLWVVTPTEISSYELPPRAEIEQVALEFRNLLTIPSLRIRRYRTQQVAKTLSDLLLAPVAHKLGDKRLLVVSDGALQYIPFAALATPGTGDNDEDAIPLIVNHELVSLPSASTLGVLRRELAGRTPATKALAVLADPVFGLNDERVNLSTHHARDKNLEPFPTEQSQQAWKRLPFTRQEAEKILALVPKSQSRRAFGFAASRDAATSPQLGEYRIVHFATHGILDSQHPERSGLILSLVDEGGQPADGFLRLPEIFNLNLPAELIVLSACETGLGQEIRGEGLVGLTRGFMYAGAARIVVSLWSVDDEATASLMVDFYQRMLQSGLTPAAALRQAQIAMWEQQQWNAPYYWAGFTLQGEWQP</sequence>
<comment type="caution">
    <text evidence="5">The sequence shown here is derived from an EMBL/GenBank/DDBJ whole genome shotgun (WGS) entry which is preliminary data.</text>
</comment>
<gene>
    <name evidence="5" type="ORF">BH720_00540</name>
</gene>
<proteinExistence type="predicted"/>